<evidence type="ECO:0000256" key="2">
    <source>
        <dbReference type="SAM" id="Phobius"/>
    </source>
</evidence>
<evidence type="ECO:0000256" key="1">
    <source>
        <dbReference type="ARBA" id="ARBA00023098"/>
    </source>
</evidence>
<dbReference type="Gene3D" id="3.40.1090.10">
    <property type="entry name" value="Cytosolic phospholipase A2 catalytic domain"/>
    <property type="match status" value="2"/>
</dbReference>
<proteinExistence type="predicted"/>
<dbReference type="GO" id="GO:0006629">
    <property type="term" value="P:lipid metabolic process"/>
    <property type="evidence" value="ECO:0007669"/>
    <property type="project" value="UniProtKB-KW"/>
</dbReference>
<dbReference type="Pfam" id="PF01734">
    <property type="entry name" value="Patatin"/>
    <property type="match status" value="1"/>
</dbReference>
<comment type="caution">
    <text evidence="4">The sequence shown here is derived from an EMBL/GenBank/DDBJ whole genome shotgun (WGS) entry which is preliminary data.</text>
</comment>
<protein>
    <submittedName>
        <fullName evidence="4">Putative acylesterase/phospholipase RssA</fullName>
    </submittedName>
</protein>
<keyword evidence="5" id="KW-1185">Reference proteome</keyword>
<accession>A0A852RBZ6</accession>
<name>A0A852RBZ6_9ACTN</name>
<dbReference type="SUPFAM" id="SSF52151">
    <property type="entry name" value="FabD/lysophospholipase-like"/>
    <property type="match status" value="1"/>
</dbReference>
<evidence type="ECO:0000313" key="5">
    <source>
        <dbReference type="Proteomes" id="UP000582231"/>
    </source>
</evidence>
<keyword evidence="1" id="KW-0443">Lipid metabolism</keyword>
<dbReference type="EMBL" id="JACCBF010000001">
    <property type="protein sequence ID" value="NYD31111.1"/>
    <property type="molecule type" value="Genomic_DNA"/>
</dbReference>
<feature type="transmembrane region" description="Helical" evidence="2">
    <location>
        <begin position="84"/>
        <end position="102"/>
    </location>
</feature>
<dbReference type="AlphaFoldDB" id="A0A852RBZ6"/>
<feature type="transmembrane region" description="Helical" evidence="2">
    <location>
        <begin position="108"/>
        <end position="131"/>
    </location>
</feature>
<dbReference type="RefSeq" id="WP_281367332.1">
    <property type="nucleotide sequence ID" value="NZ_BAABEF010000001.1"/>
</dbReference>
<dbReference type="InterPro" id="IPR016035">
    <property type="entry name" value="Acyl_Trfase/lysoPLipase"/>
</dbReference>
<gene>
    <name evidence="4" type="ORF">BJ958_002657</name>
</gene>
<feature type="domain" description="PNPLA" evidence="3">
    <location>
        <begin position="9"/>
        <end position="236"/>
    </location>
</feature>
<dbReference type="InterPro" id="IPR002641">
    <property type="entry name" value="PNPLA_dom"/>
</dbReference>
<keyword evidence="2" id="KW-1133">Transmembrane helix</keyword>
<sequence length="432" mass="46560">MDDSTIGVALSGGGVRAALFCAGALRAIVRHAEFKDKQLAVSGVSGSALLAFETAWSSASTDEEALEEAIERIVKYGYWLGRRWWAIAVVVLLSVSIAFPILQGSGSSTAGLLIAIGIAAVIAGLLAIGLFRTQGIFYRARPVAWHPLPIYSARPSQFGRAPARRLTLDHVVLNATSLNDGSYVSFDRRTFPTDIPVSRLAEASAAFPGVFLPRRLPGRVETLADGGVHDNTGLTYFRRAERRPELVLAIDAGVSSQPPTGTPYSLVLAILRRAPSAIWILMGSVIGSAVVSALLKAPWLSALIATFALVAFVATIIIVIPIAIVRGFWTDLRWLGRGWPITVRVASDLHREVFTLEHAARGGAVLSVKLESGPEPVRAKTQLWRLKESVARQLVGEGQRRTEELLRGWATLPAEERPSTYGIDGVRGHAIR</sequence>
<feature type="transmembrane region" description="Helical" evidence="2">
    <location>
        <begin position="6"/>
        <end position="29"/>
    </location>
</feature>
<organism evidence="4 5">
    <name type="scientific">Nocardioides kongjuensis</name>
    <dbReference type="NCBI Taxonomy" id="349522"/>
    <lineage>
        <taxon>Bacteria</taxon>
        <taxon>Bacillati</taxon>
        <taxon>Actinomycetota</taxon>
        <taxon>Actinomycetes</taxon>
        <taxon>Propionibacteriales</taxon>
        <taxon>Nocardioidaceae</taxon>
        <taxon>Nocardioides</taxon>
    </lineage>
</organism>
<feature type="transmembrane region" description="Helical" evidence="2">
    <location>
        <begin position="277"/>
        <end position="295"/>
    </location>
</feature>
<keyword evidence="2" id="KW-0472">Membrane</keyword>
<reference evidence="4 5" key="1">
    <citation type="submission" date="2020-07" db="EMBL/GenBank/DDBJ databases">
        <title>Sequencing the genomes of 1000 actinobacteria strains.</title>
        <authorList>
            <person name="Klenk H.-P."/>
        </authorList>
    </citation>
    <scope>NUCLEOTIDE SEQUENCE [LARGE SCALE GENOMIC DNA]</scope>
    <source>
        <strain evidence="4 5">DSM 19082</strain>
    </source>
</reference>
<keyword evidence="2" id="KW-0812">Transmembrane</keyword>
<dbReference type="Proteomes" id="UP000582231">
    <property type="component" value="Unassembled WGS sequence"/>
</dbReference>
<evidence type="ECO:0000313" key="4">
    <source>
        <dbReference type="EMBL" id="NYD31111.1"/>
    </source>
</evidence>
<feature type="transmembrane region" description="Helical" evidence="2">
    <location>
        <begin position="301"/>
        <end position="325"/>
    </location>
</feature>
<evidence type="ECO:0000259" key="3">
    <source>
        <dbReference type="Pfam" id="PF01734"/>
    </source>
</evidence>